<dbReference type="STRING" id="1235802.C823_00256"/>
<dbReference type="AlphaFoldDB" id="N2B8D9"/>
<dbReference type="InterPro" id="IPR009614">
    <property type="entry name" value="YoeB_toxin"/>
</dbReference>
<dbReference type="EMBL" id="AQFT01000009">
    <property type="protein sequence ID" value="EMZ37932.1"/>
    <property type="molecule type" value="Genomic_DNA"/>
</dbReference>
<dbReference type="PANTHER" id="PTHR38039:SF1">
    <property type="entry name" value="TOXIN YOEB"/>
    <property type="match status" value="1"/>
</dbReference>
<evidence type="ECO:0000256" key="4">
    <source>
        <dbReference type="ARBA" id="ARBA00022759"/>
    </source>
</evidence>
<sequence>MKITFAEEGWSEYLYWQTQDKKILKKINQLLQSIERDGALHGIGKPEPLKYGKSGSFSRRIDESNRIVYEISDNQIIVKSCKGHYKD</sequence>
<evidence type="ECO:0000313" key="9">
    <source>
        <dbReference type="Proteomes" id="UP000012589"/>
    </source>
</evidence>
<evidence type="ECO:0000313" key="8">
    <source>
        <dbReference type="EMBL" id="EMZ37932.1"/>
    </source>
</evidence>
<dbReference type="Gene3D" id="3.30.2310.20">
    <property type="entry name" value="RelE-like"/>
    <property type="match status" value="1"/>
</dbReference>
<evidence type="ECO:0000256" key="3">
    <source>
        <dbReference type="ARBA" id="ARBA00022722"/>
    </source>
</evidence>
<evidence type="ECO:0000256" key="7">
    <source>
        <dbReference type="ARBA" id="ARBA00050056"/>
    </source>
</evidence>
<keyword evidence="5" id="KW-0378">Hydrolase</keyword>
<dbReference type="GO" id="GO:0016787">
    <property type="term" value="F:hydrolase activity"/>
    <property type="evidence" value="ECO:0007669"/>
    <property type="project" value="UniProtKB-KW"/>
</dbReference>
<accession>N2B8D9</accession>
<gene>
    <name evidence="8" type="ORF">C823_00256</name>
</gene>
<dbReference type="OrthoDB" id="9801102at2"/>
<proteinExistence type="inferred from homology"/>
<dbReference type="InterPro" id="IPR035093">
    <property type="entry name" value="RelE/ParE_toxin_dom_sf"/>
</dbReference>
<comment type="similarity">
    <text evidence="1">Belongs to the YoeB family.</text>
</comment>
<dbReference type="GO" id="GO:0004519">
    <property type="term" value="F:endonuclease activity"/>
    <property type="evidence" value="ECO:0007669"/>
    <property type="project" value="UniProtKB-KW"/>
</dbReference>
<evidence type="ECO:0000256" key="6">
    <source>
        <dbReference type="ARBA" id="ARBA00030388"/>
    </source>
</evidence>
<evidence type="ECO:0000256" key="1">
    <source>
        <dbReference type="ARBA" id="ARBA00008172"/>
    </source>
</evidence>
<dbReference type="Proteomes" id="UP000012589">
    <property type="component" value="Unassembled WGS sequence"/>
</dbReference>
<keyword evidence="2" id="KW-1277">Toxin-antitoxin system</keyword>
<dbReference type="HOGENOM" id="CLU_169492_2_2_9"/>
<dbReference type="SUPFAM" id="SSF143011">
    <property type="entry name" value="RelE-like"/>
    <property type="match status" value="1"/>
</dbReference>
<keyword evidence="4" id="KW-0255">Endonuclease</keyword>
<reference evidence="8 9" key="1">
    <citation type="journal article" date="2014" name="Genome Announc.">
        <title>Draft genome sequences of the altered schaedler flora, a defined bacterial community from gnotobiotic mice.</title>
        <authorList>
            <person name="Wannemuehler M.J."/>
            <person name="Overstreet A.M."/>
            <person name="Ward D.V."/>
            <person name="Phillips G.J."/>
        </authorList>
    </citation>
    <scope>NUCLEOTIDE SEQUENCE [LARGE SCALE GENOMIC DNA]</scope>
    <source>
        <strain evidence="8 9">ASF492</strain>
    </source>
</reference>
<dbReference type="PANTHER" id="PTHR38039">
    <property type="entry name" value="TOXIN YOEB"/>
    <property type="match status" value="1"/>
</dbReference>
<dbReference type="PATRIC" id="fig|1235802.3.peg.268"/>
<dbReference type="Pfam" id="PF06769">
    <property type="entry name" value="YoeB_toxin"/>
    <property type="match status" value="1"/>
</dbReference>
<dbReference type="GO" id="GO:0045892">
    <property type="term" value="P:negative regulation of DNA-templated transcription"/>
    <property type="evidence" value="ECO:0007669"/>
    <property type="project" value="TreeGrafter"/>
</dbReference>
<dbReference type="eggNOG" id="COG4115">
    <property type="taxonomic scope" value="Bacteria"/>
</dbReference>
<keyword evidence="9" id="KW-1185">Reference proteome</keyword>
<comment type="caution">
    <text evidence="8">The sequence shown here is derived from an EMBL/GenBank/DDBJ whole genome shotgun (WGS) entry which is preliminary data.</text>
</comment>
<organism evidence="8 9">
    <name type="scientific">Eubacterium plexicaudatum ASF492</name>
    <dbReference type="NCBI Taxonomy" id="1235802"/>
    <lineage>
        <taxon>Bacteria</taxon>
        <taxon>Bacillati</taxon>
        <taxon>Bacillota</taxon>
        <taxon>Clostridia</taxon>
        <taxon>Eubacteriales</taxon>
        <taxon>Eubacteriaceae</taxon>
        <taxon>Eubacterium</taxon>
    </lineage>
</organism>
<evidence type="ECO:0000256" key="5">
    <source>
        <dbReference type="ARBA" id="ARBA00022801"/>
    </source>
</evidence>
<dbReference type="NCBIfam" id="TIGR02116">
    <property type="entry name" value="toxin_Txe_YoeB"/>
    <property type="match status" value="1"/>
</dbReference>
<dbReference type="GO" id="GO:0006401">
    <property type="term" value="P:RNA catabolic process"/>
    <property type="evidence" value="ECO:0007669"/>
    <property type="project" value="InterPro"/>
</dbReference>
<protein>
    <recommendedName>
        <fullName evidence="7">Endoribonuclease YoeB</fullName>
    </recommendedName>
    <alternativeName>
        <fullName evidence="6">Putative mRNA interferase YoeB</fullName>
    </alternativeName>
</protein>
<name>N2B8D9_9FIRM</name>
<evidence type="ECO:0000256" key="2">
    <source>
        <dbReference type="ARBA" id="ARBA00022649"/>
    </source>
</evidence>
<keyword evidence="3" id="KW-0540">Nuclease</keyword>